<name>A0A653D504_CALMS</name>
<feature type="chain" id="PRO_5024887811" evidence="1">
    <location>
        <begin position="21"/>
        <end position="63"/>
    </location>
</feature>
<accession>A0A653D504</accession>
<evidence type="ECO:0000256" key="1">
    <source>
        <dbReference type="SAM" id="SignalP"/>
    </source>
</evidence>
<feature type="signal peptide" evidence="1">
    <location>
        <begin position="1"/>
        <end position="20"/>
    </location>
</feature>
<dbReference type="OrthoDB" id="6665299at2759"/>
<dbReference type="AlphaFoldDB" id="A0A653D504"/>
<keyword evidence="1" id="KW-0732">Signal</keyword>
<sequence length="63" mass="7096">MLSLRELIVLLCLFLHAVICDIGLRCDMIPEGVVAPRYKQDLGRYKIEVSGNPDAYVPGEQYT</sequence>
<reference evidence="2 3" key="1">
    <citation type="submission" date="2019-01" db="EMBL/GenBank/DDBJ databases">
        <authorList>
            <person name="Sayadi A."/>
        </authorList>
    </citation>
    <scope>NUCLEOTIDE SEQUENCE [LARGE SCALE GENOMIC DNA]</scope>
</reference>
<organism evidence="2 3">
    <name type="scientific">Callosobruchus maculatus</name>
    <name type="common">Southern cowpea weevil</name>
    <name type="synonym">Pulse bruchid</name>
    <dbReference type="NCBI Taxonomy" id="64391"/>
    <lineage>
        <taxon>Eukaryota</taxon>
        <taxon>Metazoa</taxon>
        <taxon>Ecdysozoa</taxon>
        <taxon>Arthropoda</taxon>
        <taxon>Hexapoda</taxon>
        <taxon>Insecta</taxon>
        <taxon>Pterygota</taxon>
        <taxon>Neoptera</taxon>
        <taxon>Endopterygota</taxon>
        <taxon>Coleoptera</taxon>
        <taxon>Polyphaga</taxon>
        <taxon>Cucujiformia</taxon>
        <taxon>Chrysomeloidea</taxon>
        <taxon>Chrysomelidae</taxon>
        <taxon>Bruchinae</taxon>
        <taxon>Bruchini</taxon>
        <taxon>Callosobruchus</taxon>
    </lineage>
</organism>
<feature type="non-terminal residue" evidence="2">
    <location>
        <position position="63"/>
    </location>
</feature>
<evidence type="ECO:0000313" key="2">
    <source>
        <dbReference type="EMBL" id="VEN55043.1"/>
    </source>
</evidence>
<evidence type="ECO:0000313" key="3">
    <source>
        <dbReference type="Proteomes" id="UP000410492"/>
    </source>
</evidence>
<protein>
    <submittedName>
        <fullName evidence="2">Uncharacterized protein</fullName>
    </submittedName>
</protein>
<keyword evidence="3" id="KW-1185">Reference proteome</keyword>
<proteinExistence type="predicted"/>
<dbReference type="EMBL" id="CAACVG010010105">
    <property type="protein sequence ID" value="VEN55043.1"/>
    <property type="molecule type" value="Genomic_DNA"/>
</dbReference>
<gene>
    <name evidence="2" type="ORF">CALMAC_LOCUS14329</name>
</gene>
<dbReference type="Proteomes" id="UP000410492">
    <property type="component" value="Unassembled WGS sequence"/>
</dbReference>